<proteinExistence type="predicted"/>
<evidence type="ECO:0008006" key="3">
    <source>
        <dbReference type="Google" id="ProtNLM"/>
    </source>
</evidence>
<geneLocation type="plasmid" evidence="1 2">
    <name>unnamed</name>
</geneLocation>
<sequence length="157" mass="17185">MAPRRAGYQSSPAYGPGDRMKGWMPVPVELLEMLDVWNTACSVAAKAAIFPNDRLYWEERAQTLRALCERIRARHNGIAASAATEGGQRNSGWTFVPAELVEMLEDLDTACIQAGAAEQAQSAGMGINWEECIDTQRAARRLMDSAAAPARHVPLVR</sequence>
<keyword evidence="2" id="KW-1185">Reference proteome</keyword>
<name>A0ABY9MAE9_9BURK</name>
<reference evidence="1 2" key="1">
    <citation type="submission" date="2023-08" db="EMBL/GenBank/DDBJ databases">
        <title>Achromobacter seleniivolatilans sp. nov., isolated from seleniferous soil.</title>
        <authorList>
            <person name="Zhang S."/>
            <person name="Li K."/>
            <person name="Peng J."/>
            <person name="Zhao Q."/>
            <person name="Wang H."/>
            <person name="Guo Y."/>
        </authorList>
    </citation>
    <scope>NUCLEOTIDE SEQUENCE [LARGE SCALE GENOMIC DNA]</scope>
    <source>
        <strain evidence="1 2">R39</strain>
        <plasmid evidence="1 2">unnamed</plasmid>
    </source>
</reference>
<accession>A0ABY9MAE9</accession>
<keyword evidence="1" id="KW-0614">Plasmid</keyword>
<protein>
    <recommendedName>
        <fullName evidence="3">Phage protein</fullName>
    </recommendedName>
</protein>
<organism evidence="1 2">
    <name type="scientific">Achromobacter seleniivolatilans</name>
    <dbReference type="NCBI Taxonomy" id="3047478"/>
    <lineage>
        <taxon>Bacteria</taxon>
        <taxon>Pseudomonadati</taxon>
        <taxon>Pseudomonadota</taxon>
        <taxon>Betaproteobacteria</taxon>
        <taxon>Burkholderiales</taxon>
        <taxon>Alcaligenaceae</taxon>
        <taxon>Achromobacter</taxon>
    </lineage>
</organism>
<evidence type="ECO:0000313" key="1">
    <source>
        <dbReference type="EMBL" id="WMD23966.1"/>
    </source>
</evidence>
<gene>
    <name evidence="1" type="ORF">RAS12_30500</name>
</gene>
<dbReference type="Proteomes" id="UP001234798">
    <property type="component" value="Plasmid unnamed"/>
</dbReference>
<evidence type="ECO:0000313" key="2">
    <source>
        <dbReference type="Proteomes" id="UP001234798"/>
    </source>
</evidence>
<dbReference type="EMBL" id="CP132977">
    <property type="protein sequence ID" value="WMD23966.1"/>
    <property type="molecule type" value="Genomic_DNA"/>
</dbReference>
<dbReference type="RefSeq" id="WP_306951920.1">
    <property type="nucleotide sequence ID" value="NZ_CP132977.1"/>
</dbReference>